<dbReference type="InterPro" id="IPR036890">
    <property type="entry name" value="HATPase_C_sf"/>
</dbReference>
<dbReference type="InterPro" id="IPR037198">
    <property type="entry name" value="MutL_C_sf"/>
</dbReference>
<comment type="similarity">
    <text evidence="1 5">Belongs to the DNA mismatch repair MutL/HexB family.</text>
</comment>
<dbReference type="Gene3D" id="3.30.565.10">
    <property type="entry name" value="Histidine kinase-like ATPase, C-terminal domain"/>
    <property type="match status" value="1"/>
</dbReference>
<sequence>MMNEIIRLPESVSNKVAAGEVVEKPLNAVKELMENSADAGADSISVEIKEGGLSLIRITDNGRGILKEDLPAAVERFATSKIRDIEDIYSIHSYGFRGEALAAISSVSDFSIMSARNGEGNELRMRFGVPEPLRPAPSVQGTCVTVKDLFRNVPARLKFFGSPQGLEREIIKFVKQFAVFTDGVAVRVKSNSKEVFSAGRDESFLQKAKTALGVDDLAYGEKEYSGVSVRMAASLPTVQRYRRDAMIVAVNGRVVKDAAVVQAVVQAYHRLIPENRYPACAVEIKVRPEDVDVNVHPAKAVVKMLNSRDIFGMVHDCVRDTLDSQKNAPAEEESAVNVIPDWFGGEAHEPKEYFVAEARPSFDISSVMETVQEKPAYSNTYRDHPSIQKSVYEQRPFRIIGQAFDSLIICEMNGSVFFVDQHVAHERVLYEKFLNEKNVNIPSIVLFEPMVIEADTEEIKAAEENAEDLAAFGFGLETFGTDSIKIVRVPADILKRNIEKEIREMLSEMVECSKGRQEDSRILTMSCKCAVKAGDKLTFPEMDRIMADLLQTSNPHTCPHGRPITYSIDKETLFRKFNR</sequence>
<accession>A0A410JXH2</accession>
<dbReference type="Gene3D" id="3.30.1540.20">
    <property type="entry name" value="MutL, C-terminal domain, dimerisation subdomain"/>
    <property type="match status" value="1"/>
</dbReference>
<dbReference type="GO" id="GO:0032300">
    <property type="term" value="C:mismatch repair complex"/>
    <property type="evidence" value="ECO:0007669"/>
    <property type="project" value="InterPro"/>
</dbReference>
<dbReference type="SMART" id="SM00853">
    <property type="entry name" value="MutL_C"/>
    <property type="match status" value="1"/>
</dbReference>
<dbReference type="CDD" id="cd00782">
    <property type="entry name" value="MutL_Trans"/>
    <property type="match status" value="1"/>
</dbReference>
<evidence type="ECO:0000256" key="4">
    <source>
        <dbReference type="ARBA" id="ARBA00023204"/>
    </source>
</evidence>
<gene>
    <name evidence="5 8" type="primary">mutL</name>
    <name evidence="8" type="ORF">EP073_05545</name>
</gene>
<dbReference type="InterPro" id="IPR014762">
    <property type="entry name" value="DNA_mismatch_repair_CS"/>
</dbReference>
<dbReference type="SMART" id="SM01340">
    <property type="entry name" value="DNA_mis_repair"/>
    <property type="match status" value="1"/>
</dbReference>
<dbReference type="FunFam" id="3.30.565.10:FF:000003">
    <property type="entry name" value="DNA mismatch repair endonuclease MutL"/>
    <property type="match status" value="1"/>
</dbReference>
<dbReference type="OrthoDB" id="9763467at2"/>
<dbReference type="GO" id="GO:0016887">
    <property type="term" value="F:ATP hydrolysis activity"/>
    <property type="evidence" value="ECO:0007669"/>
    <property type="project" value="InterPro"/>
</dbReference>
<dbReference type="HAMAP" id="MF_00149">
    <property type="entry name" value="DNA_mis_repair"/>
    <property type="match status" value="1"/>
</dbReference>
<dbReference type="Gene3D" id="3.30.230.10">
    <property type="match status" value="1"/>
</dbReference>
<dbReference type="SUPFAM" id="SSF118116">
    <property type="entry name" value="DNA mismatch repair protein MutL"/>
    <property type="match status" value="1"/>
</dbReference>
<reference evidence="8 9" key="1">
    <citation type="submission" date="2019-01" db="EMBL/GenBank/DDBJ databases">
        <title>Geovibrio thiophilus DSM 11263, complete genome.</title>
        <authorList>
            <person name="Spring S."/>
            <person name="Bunk B."/>
            <person name="Sproer C."/>
        </authorList>
    </citation>
    <scope>NUCLEOTIDE SEQUENCE [LARGE SCALE GENOMIC DNA]</scope>
    <source>
        <strain evidence="8 9">DSM 11263</strain>
    </source>
</reference>
<dbReference type="InterPro" id="IPR042121">
    <property type="entry name" value="MutL_C_regsub"/>
</dbReference>
<evidence type="ECO:0000313" key="9">
    <source>
        <dbReference type="Proteomes" id="UP000287502"/>
    </source>
</evidence>
<dbReference type="Pfam" id="PF01119">
    <property type="entry name" value="DNA_mis_repair"/>
    <property type="match status" value="1"/>
</dbReference>
<dbReference type="Gene3D" id="3.30.1370.100">
    <property type="entry name" value="MutL, C-terminal domain, regulatory subdomain"/>
    <property type="match status" value="1"/>
</dbReference>
<dbReference type="PROSITE" id="PS00058">
    <property type="entry name" value="DNA_MISMATCH_REPAIR_1"/>
    <property type="match status" value="1"/>
</dbReference>
<proteinExistence type="inferred from homology"/>
<keyword evidence="8" id="KW-0378">Hydrolase</keyword>
<dbReference type="InterPro" id="IPR020568">
    <property type="entry name" value="Ribosomal_Su5_D2-typ_SF"/>
</dbReference>
<dbReference type="GO" id="GO:0006298">
    <property type="term" value="P:mismatch repair"/>
    <property type="evidence" value="ECO:0007669"/>
    <property type="project" value="UniProtKB-UniRule"/>
</dbReference>
<evidence type="ECO:0000259" key="7">
    <source>
        <dbReference type="SMART" id="SM01340"/>
    </source>
</evidence>
<dbReference type="Pfam" id="PF08676">
    <property type="entry name" value="MutL_C"/>
    <property type="match status" value="1"/>
</dbReference>
<dbReference type="SUPFAM" id="SSF55874">
    <property type="entry name" value="ATPase domain of HSP90 chaperone/DNA topoisomerase II/histidine kinase"/>
    <property type="match status" value="1"/>
</dbReference>
<comment type="function">
    <text evidence="5">This protein is involved in the repair of mismatches in DNA. It is required for dam-dependent methyl-directed DNA mismatch repair. May act as a 'molecular matchmaker', a protein that promotes the formation of a stable complex between two or more DNA-binding proteins in an ATP-dependent manner without itself being part of a final effector complex.</text>
</comment>
<evidence type="ECO:0000256" key="5">
    <source>
        <dbReference type="HAMAP-Rule" id="MF_00149"/>
    </source>
</evidence>
<dbReference type="GO" id="GO:0005524">
    <property type="term" value="F:ATP binding"/>
    <property type="evidence" value="ECO:0007669"/>
    <property type="project" value="InterPro"/>
</dbReference>
<evidence type="ECO:0000313" key="8">
    <source>
        <dbReference type="EMBL" id="QAR32886.1"/>
    </source>
</evidence>
<dbReference type="CDD" id="cd16926">
    <property type="entry name" value="HATPase_MutL-MLH-PMS-like"/>
    <property type="match status" value="1"/>
</dbReference>
<organism evidence="8 9">
    <name type="scientific">Geovibrio thiophilus</name>
    <dbReference type="NCBI Taxonomy" id="139438"/>
    <lineage>
        <taxon>Bacteria</taxon>
        <taxon>Pseudomonadati</taxon>
        <taxon>Deferribacterota</taxon>
        <taxon>Deferribacteres</taxon>
        <taxon>Deferribacterales</taxon>
        <taxon>Geovibrionaceae</taxon>
        <taxon>Geovibrio</taxon>
    </lineage>
</organism>
<dbReference type="InterPro" id="IPR002099">
    <property type="entry name" value="MutL/Mlh/PMS"/>
</dbReference>
<dbReference type="InterPro" id="IPR014790">
    <property type="entry name" value="MutL_C"/>
</dbReference>
<dbReference type="InterPro" id="IPR020667">
    <property type="entry name" value="DNA_mismatch_repair_MutL"/>
</dbReference>
<evidence type="ECO:0000256" key="3">
    <source>
        <dbReference type="ARBA" id="ARBA00022763"/>
    </source>
</evidence>
<dbReference type="EMBL" id="CP035108">
    <property type="protein sequence ID" value="QAR32886.1"/>
    <property type="molecule type" value="Genomic_DNA"/>
</dbReference>
<dbReference type="AlphaFoldDB" id="A0A410JXH2"/>
<dbReference type="NCBIfam" id="TIGR00585">
    <property type="entry name" value="mutl"/>
    <property type="match status" value="1"/>
</dbReference>
<dbReference type="Proteomes" id="UP000287502">
    <property type="component" value="Chromosome"/>
</dbReference>
<keyword evidence="8" id="KW-0540">Nuclease</keyword>
<keyword evidence="3 5" id="KW-0227">DNA damage</keyword>
<evidence type="ECO:0000256" key="1">
    <source>
        <dbReference type="ARBA" id="ARBA00006082"/>
    </source>
</evidence>
<dbReference type="InterPro" id="IPR014721">
    <property type="entry name" value="Ribsml_uS5_D2-typ_fold_subgr"/>
</dbReference>
<evidence type="ECO:0000259" key="6">
    <source>
        <dbReference type="SMART" id="SM00853"/>
    </source>
</evidence>
<dbReference type="PANTHER" id="PTHR10073">
    <property type="entry name" value="DNA MISMATCH REPAIR PROTEIN MLH, PMS, MUTL"/>
    <property type="match status" value="1"/>
</dbReference>
<feature type="domain" description="DNA mismatch repair protein S5" evidence="7">
    <location>
        <begin position="205"/>
        <end position="323"/>
    </location>
</feature>
<dbReference type="GO" id="GO:0004519">
    <property type="term" value="F:endonuclease activity"/>
    <property type="evidence" value="ECO:0007669"/>
    <property type="project" value="UniProtKB-KW"/>
</dbReference>
<dbReference type="RefSeq" id="WP_128466172.1">
    <property type="nucleotide sequence ID" value="NZ_CP035108.1"/>
</dbReference>
<evidence type="ECO:0000256" key="2">
    <source>
        <dbReference type="ARBA" id="ARBA00021975"/>
    </source>
</evidence>
<dbReference type="PANTHER" id="PTHR10073:SF12">
    <property type="entry name" value="DNA MISMATCH REPAIR PROTEIN MLH1"/>
    <property type="match status" value="1"/>
</dbReference>
<name>A0A410JXH2_9BACT</name>
<dbReference type="GO" id="GO:0030983">
    <property type="term" value="F:mismatched DNA binding"/>
    <property type="evidence" value="ECO:0007669"/>
    <property type="project" value="InterPro"/>
</dbReference>
<dbReference type="InterPro" id="IPR042120">
    <property type="entry name" value="MutL_C_dimsub"/>
</dbReference>
<dbReference type="InterPro" id="IPR013507">
    <property type="entry name" value="DNA_mismatch_S5_2-like"/>
</dbReference>
<protein>
    <recommendedName>
        <fullName evidence="2 5">DNA mismatch repair protein MutL</fullName>
    </recommendedName>
</protein>
<feature type="domain" description="MutL C-terminal dimerisation" evidence="6">
    <location>
        <begin position="399"/>
        <end position="537"/>
    </location>
</feature>
<dbReference type="GO" id="GO:0140664">
    <property type="term" value="F:ATP-dependent DNA damage sensor activity"/>
    <property type="evidence" value="ECO:0007669"/>
    <property type="project" value="InterPro"/>
</dbReference>
<keyword evidence="4 5" id="KW-0234">DNA repair</keyword>
<dbReference type="InterPro" id="IPR038973">
    <property type="entry name" value="MutL/Mlh/Pms-like"/>
</dbReference>
<dbReference type="Pfam" id="PF13589">
    <property type="entry name" value="HATPase_c_3"/>
    <property type="match status" value="1"/>
</dbReference>
<keyword evidence="8" id="KW-0255">Endonuclease</keyword>
<dbReference type="SUPFAM" id="SSF54211">
    <property type="entry name" value="Ribosomal protein S5 domain 2-like"/>
    <property type="match status" value="1"/>
</dbReference>
<dbReference type="KEGG" id="gtl:EP073_05545"/>
<keyword evidence="9" id="KW-1185">Reference proteome</keyword>